<dbReference type="Proteomes" id="UP001231649">
    <property type="component" value="Chromosome 32"/>
</dbReference>
<name>A0ACC2Q006_9NEOP</name>
<evidence type="ECO:0000313" key="2">
    <source>
        <dbReference type="Proteomes" id="UP001231649"/>
    </source>
</evidence>
<keyword evidence="2" id="KW-1185">Reference proteome</keyword>
<comment type="caution">
    <text evidence="1">The sequence shown here is derived from an EMBL/GenBank/DDBJ whole genome shotgun (WGS) entry which is preliminary data.</text>
</comment>
<organism evidence="1 2">
    <name type="scientific">Mythimna loreyi</name>
    <dbReference type="NCBI Taxonomy" id="667449"/>
    <lineage>
        <taxon>Eukaryota</taxon>
        <taxon>Metazoa</taxon>
        <taxon>Ecdysozoa</taxon>
        <taxon>Arthropoda</taxon>
        <taxon>Hexapoda</taxon>
        <taxon>Insecta</taxon>
        <taxon>Pterygota</taxon>
        <taxon>Neoptera</taxon>
        <taxon>Endopterygota</taxon>
        <taxon>Lepidoptera</taxon>
        <taxon>Glossata</taxon>
        <taxon>Ditrysia</taxon>
        <taxon>Noctuoidea</taxon>
        <taxon>Noctuidae</taxon>
        <taxon>Noctuinae</taxon>
        <taxon>Hadenini</taxon>
        <taxon>Mythimna</taxon>
    </lineage>
</organism>
<sequence>MYRKIHRFFQENPQASTRQAARRFNVSQYFIWKLLNTSGMYPYHFQRVQDIALADYRLRRNFVNGCWKISITTFYGVTKPPLRELDYLTFIMNIGEVLAVATHTLHGGTLSKCDLV</sequence>
<proteinExistence type="predicted"/>
<evidence type="ECO:0000313" key="1">
    <source>
        <dbReference type="EMBL" id="KAJ8704267.1"/>
    </source>
</evidence>
<accession>A0ACC2Q006</accession>
<reference evidence="1" key="1">
    <citation type="submission" date="2023-03" db="EMBL/GenBank/DDBJ databases">
        <title>Chromosome-level genomes of two armyworms, Mythimna separata and Mythimna loreyi, provide insights into the biosynthesis and reception of sex pheromones.</title>
        <authorList>
            <person name="Zhao H."/>
        </authorList>
    </citation>
    <scope>NUCLEOTIDE SEQUENCE</scope>
    <source>
        <strain evidence="1">BeijingLab</strain>
    </source>
</reference>
<dbReference type="EMBL" id="CM056808">
    <property type="protein sequence ID" value="KAJ8704267.1"/>
    <property type="molecule type" value="Genomic_DNA"/>
</dbReference>
<protein>
    <submittedName>
        <fullName evidence="1">Uncharacterized protein</fullName>
    </submittedName>
</protein>
<gene>
    <name evidence="1" type="ORF">PYW08_012991</name>
</gene>